<dbReference type="EMBL" id="CAKOGP040001747">
    <property type="protein sequence ID" value="CAJ1948555.1"/>
    <property type="molecule type" value="Genomic_DNA"/>
</dbReference>
<organism evidence="2 3">
    <name type="scientific">Cylindrotheca closterium</name>
    <dbReference type="NCBI Taxonomy" id="2856"/>
    <lineage>
        <taxon>Eukaryota</taxon>
        <taxon>Sar</taxon>
        <taxon>Stramenopiles</taxon>
        <taxon>Ochrophyta</taxon>
        <taxon>Bacillariophyta</taxon>
        <taxon>Bacillariophyceae</taxon>
        <taxon>Bacillariophycidae</taxon>
        <taxon>Bacillariales</taxon>
        <taxon>Bacillariaceae</taxon>
        <taxon>Cylindrotheca</taxon>
    </lineage>
</organism>
<accession>A0AAD2JGT2</accession>
<comment type="caution">
    <text evidence="2">The sequence shown here is derived from an EMBL/GenBank/DDBJ whole genome shotgun (WGS) entry which is preliminary data.</text>
</comment>
<feature type="region of interest" description="Disordered" evidence="1">
    <location>
        <begin position="166"/>
        <end position="283"/>
    </location>
</feature>
<proteinExistence type="predicted"/>
<feature type="region of interest" description="Disordered" evidence="1">
    <location>
        <begin position="27"/>
        <end position="69"/>
    </location>
</feature>
<sequence>MKKRSRPLQTVDEDKVCVAAKVERNEIPYKKKDSRKRGGLSSRTRTTKHDNDNDNDNDKTKNKKKVNKFKDEELNQKYELLPKKARKAPFGRCYFAFHRESKNVVLIAMIFQKVFDQFAQGGRGEDELHKLMKVADPNLRGLREKIQCSGAVALIMDISSNETTTTTSDAAIDQHGSGSTSSDVASNGSKQHAIAKDLKVECASSPSSELNAKTTDHHHESVKEEKGNTPCETGAEETTTQQEEAGQLNTKPSECTRSTSKEEKETGLQETANESPPEPQESYWGSWLMPWTWNKPPSASASTNENLLQKASDREFFQVETSSTGPYDNMKQQKKKTIESKYYQGEAWSVVSQQEYSDCDVASRAALSTTDKTLDSMEAIKGIRVSQISSLDKVDLSILQQNKNESEERDESEEDERRSTRRIDPEGSHKIDPSFSATLKSTDATTEPREAKRTSIAQALDTRRARQKDPNTTTQASKRAWIAEIAEVDEVPETRQLSQEETEETRTAAQDETIKTPIQNETKGVLERDAMSRVSTEYTKDTIYSADYSSVPPYRLMRPKNLTLWGLLCSLELADCMPLGPYDYNVEYDEIFSVGDEEIPNNRWFRQRDTFYSANDSRSAG</sequence>
<feature type="region of interest" description="Disordered" evidence="1">
    <location>
        <begin position="399"/>
        <end position="480"/>
    </location>
</feature>
<name>A0AAD2JGT2_9STRA</name>
<feature type="compositionally biased region" description="Basic and acidic residues" evidence="1">
    <location>
        <begin position="47"/>
        <end position="60"/>
    </location>
</feature>
<feature type="compositionally biased region" description="Polar residues" evidence="1">
    <location>
        <begin position="435"/>
        <end position="445"/>
    </location>
</feature>
<reference evidence="2" key="1">
    <citation type="submission" date="2023-08" db="EMBL/GenBank/DDBJ databases">
        <authorList>
            <person name="Audoor S."/>
            <person name="Bilcke G."/>
        </authorList>
    </citation>
    <scope>NUCLEOTIDE SEQUENCE</scope>
</reference>
<feature type="compositionally biased region" description="Polar residues" evidence="1">
    <location>
        <begin position="248"/>
        <end position="258"/>
    </location>
</feature>
<gene>
    <name evidence="2" type="ORF">CYCCA115_LOCUS11675</name>
</gene>
<evidence type="ECO:0000313" key="2">
    <source>
        <dbReference type="EMBL" id="CAJ1948555.1"/>
    </source>
</evidence>
<keyword evidence="3" id="KW-1185">Reference proteome</keyword>
<feature type="compositionally biased region" description="Low complexity" evidence="1">
    <location>
        <begin position="232"/>
        <end position="247"/>
    </location>
</feature>
<feature type="compositionally biased region" description="Polar residues" evidence="1">
    <location>
        <begin position="176"/>
        <end position="190"/>
    </location>
</feature>
<dbReference type="Proteomes" id="UP001295423">
    <property type="component" value="Unassembled WGS sequence"/>
</dbReference>
<evidence type="ECO:0000256" key="1">
    <source>
        <dbReference type="SAM" id="MobiDB-lite"/>
    </source>
</evidence>
<feature type="compositionally biased region" description="Basic and acidic residues" evidence="1">
    <location>
        <begin position="415"/>
        <end position="432"/>
    </location>
</feature>
<evidence type="ECO:0000313" key="3">
    <source>
        <dbReference type="Proteomes" id="UP001295423"/>
    </source>
</evidence>
<protein>
    <submittedName>
        <fullName evidence="2">Uncharacterized protein</fullName>
    </submittedName>
</protein>
<feature type="compositionally biased region" description="Basic and acidic residues" evidence="1">
    <location>
        <begin position="214"/>
        <end position="227"/>
    </location>
</feature>
<feature type="compositionally biased region" description="Polar residues" evidence="1">
    <location>
        <begin position="204"/>
        <end position="213"/>
    </location>
</feature>
<dbReference type="AlphaFoldDB" id="A0AAD2JGT2"/>